<evidence type="ECO:0000313" key="2">
    <source>
        <dbReference type="EMBL" id="CAG11314.1"/>
    </source>
</evidence>
<dbReference type="InterPro" id="IPR036034">
    <property type="entry name" value="PDZ_sf"/>
</dbReference>
<dbReference type="KEGG" id="tng:GSTEN00026537G001"/>
<proteinExistence type="predicted"/>
<name>Q4RJW8_TETNG</name>
<reference evidence="2" key="2">
    <citation type="submission" date="2004-02" db="EMBL/GenBank/DDBJ databases">
        <authorList>
            <consortium name="Genoscope"/>
            <consortium name="Whitehead Institute Centre for Genome Research"/>
        </authorList>
    </citation>
    <scope>NUCLEOTIDE SEQUENCE</scope>
</reference>
<comment type="caution">
    <text evidence="2">The sequence shown here is derived from an EMBL/GenBank/DDBJ whole genome shotgun (WGS) entry which is preliminary data.</text>
</comment>
<accession>Q4RJW8</accession>
<sequence>MSKVIQKKNHWITKVNECTLVPDACGELNVELRGGAENGEFPYVGHVGEDLLLQDGKLCEGELLLEVDGLAVPGLPLYDISALVKFCNGPIRMRTVRQGKTRTGTRPCARQCFALTQQSGGSFPMTMWCNSNPQTSDACGTGRTSAAASLPPAAARSFHRL</sequence>
<reference evidence="2" key="1">
    <citation type="journal article" date="2004" name="Nature">
        <title>Genome duplication in the teleost fish Tetraodon nigroviridis reveals the early vertebrate proto-karyotype.</title>
        <authorList>
            <person name="Jaillon O."/>
            <person name="Aury J.-M."/>
            <person name="Brunet F."/>
            <person name="Petit J.-L."/>
            <person name="Stange-Thomann N."/>
            <person name="Mauceli E."/>
            <person name="Bouneau L."/>
            <person name="Fischer C."/>
            <person name="Ozouf-Costaz C."/>
            <person name="Bernot A."/>
            <person name="Nicaud S."/>
            <person name="Jaffe D."/>
            <person name="Fisher S."/>
            <person name="Lutfalla G."/>
            <person name="Dossat C."/>
            <person name="Segurens B."/>
            <person name="Dasilva C."/>
            <person name="Salanoubat M."/>
            <person name="Levy M."/>
            <person name="Boudet N."/>
            <person name="Castellano S."/>
            <person name="Anthouard V."/>
            <person name="Jubin C."/>
            <person name="Castelli V."/>
            <person name="Katinka M."/>
            <person name="Vacherie B."/>
            <person name="Biemont C."/>
            <person name="Skalli Z."/>
            <person name="Cattolico L."/>
            <person name="Poulain J."/>
            <person name="De Berardinis V."/>
            <person name="Cruaud C."/>
            <person name="Duprat S."/>
            <person name="Brottier P."/>
            <person name="Coutanceau J.-P."/>
            <person name="Gouzy J."/>
            <person name="Parra G."/>
            <person name="Lardier G."/>
            <person name="Chapple C."/>
            <person name="McKernan K.J."/>
            <person name="McEwan P."/>
            <person name="Bosak S."/>
            <person name="Kellis M."/>
            <person name="Volff J.-N."/>
            <person name="Guigo R."/>
            <person name="Zody M.C."/>
            <person name="Mesirov J."/>
            <person name="Lindblad-Toh K."/>
            <person name="Birren B."/>
            <person name="Nusbaum C."/>
            <person name="Kahn D."/>
            <person name="Robinson-Rechavi M."/>
            <person name="Laudet V."/>
            <person name="Schachter V."/>
            <person name="Quetier F."/>
            <person name="Saurin W."/>
            <person name="Scarpelli C."/>
            <person name="Wincker P."/>
            <person name="Lander E.S."/>
            <person name="Weissenbach J."/>
            <person name="Roest Crollius H."/>
        </authorList>
    </citation>
    <scope>NUCLEOTIDE SEQUENCE [LARGE SCALE GENOMIC DNA]</scope>
</reference>
<protein>
    <submittedName>
        <fullName evidence="2">(spotted green pufferfish) hypothetical protein</fullName>
    </submittedName>
</protein>
<dbReference type="PANTHER" id="PTHR10316:SF77">
    <property type="entry name" value="MEMBRANE-ASSOCIATED GUANYLATE KINASE, WW AND PDZ DOMAIN-CONTAINING PROTEIN 1 ISOFORM X1"/>
    <property type="match status" value="1"/>
</dbReference>
<dbReference type="FunFam" id="2.30.42.10:FF:000103">
    <property type="entry name" value="membrane-associated guanylate kinase, WW and PDZ domain-containing protein 1 isoform X2"/>
    <property type="match status" value="1"/>
</dbReference>
<dbReference type="EMBL" id="CAAE01015033">
    <property type="protein sequence ID" value="CAG11314.1"/>
    <property type="molecule type" value="Genomic_DNA"/>
</dbReference>
<dbReference type="AlphaFoldDB" id="Q4RJW8"/>
<dbReference type="Gene3D" id="2.30.42.10">
    <property type="match status" value="1"/>
</dbReference>
<dbReference type="GO" id="GO:0005911">
    <property type="term" value="C:cell-cell junction"/>
    <property type="evidence" value="ECO:0007669"/>
    <property type="project" value="TreeGrafter"/>
</dbReference>
<dbReference type="EMBL" id="CAAE01014943">
    <property type="protein sequence ID" value="CAG06248.1"/>
    <property type="molecule type" value="Genomic_DNA"/>
</dbReference>
<dbReference type="HOGENOM" id="CLU_151036_0_0_1"/>
<dbReference type="PANTHER" id="PTHR10316">
    <property type="entry name" value="MEMBRANE ASSOCIATED GUANYLATE KINASE-RELATED"/>
    <property type="match status" value="1"/>
</dbReference>
<dbReference type="KEGG" id="tng:GSTEN00033245G001"/>
<dbReference type="SUPFAM" id="SSF50156">
    <property type="entry name" value="PDZ domain-like"/>
    <property type="match status" value="1"/>
</dbReference>
<gene>
    <name evidence="1" type="ORF">GSTENG00026537001</name>
    <name evidence="2" type="ORF">GSTENG00033245001</name>
</gene>
<dbReference type="CDD" id="cd06730">
    <property type="entry name" value="PDZ0_MAGI-1_3-like"/>
    <property type="match status" value="1"/>
</dbReference>
<dbReference type="OrthoDB" id="66881at2759"/>
<dbReference type="GO" id="GO:0007165">
    <property type="term" value="P:signal transduction"/>
    <property type="evidence" value="ECO:0007669"/>
    <property type="project" value="TreeGrafter"/>
</dbReference>
<evidence type="ECO:0000313" key="1">
    <source>
        <dbReference type="EMBL" id="CAG06248.1"/>
    </source>
</evidence>
<dbReference type="GO" id="GO:0005737">
    <property type="term" value="C:cytoplasm"/>
    <property type="evidence" value="ECO:0007669"/>
    <property type="project" value="TreeGrafter"/>
</dbReference>
<organism evidence="2">
    <name type="scientific">Tetraodon nigroviridis</name>
    <name type="common">Spotted green pufferfish</name>
    <name type="synonym">Chelonodon nigroviridis</name>
    <dbReference type="NCBI Taxonomy" id="99883"/>
    <lineage>
        <taxon>Eukaryota</taxon>
        <taxon>Metazoa</taxon>
        <taxon>Chordata</taxon>
        <taxon>Craniata</taxon>
        <taxon>Vertebrata</taxon>
        <taxon>Euteleostomi</taxon>
        <taxon>Actinopterygii</taxon>
        <taxon>Neopterygii</taxon>
        <taxon>Teleostei</taxon>
        <taxon>Neoteleostei</taxon>
        <taxon>Acanthomorphata</taxon>
        <taxon>Eupercaria</taxon>
        <taxon>Tetraodontiformes</taxon>
        <taxon>Tetradontoidea</taxon>
        <taxon>Tetraodontidae</taxon>
        <taxon>Tetraodon</taxon>
    </lineage>
</organism>